<organism evidence="2 3">
    <name type="scientific">Citricoccus muralis</name>
    <dbReference type="NCBI Taxonomy" id="169134"/>
    <lineage>
        <taxon>Bacteria</taxon>
        <taxon>Bacillati</taxon>
        <taxon>Actinomycetota</taxon>
        <taxon>Actinomycetes</taxon>
        <taxon>Micrococcales</taxon>
        <taxon>Micrococcaceae</taxon>
        <taxon>Citricoccus</taxon>
    </lineage>
</organism>
<keyword evidence="3" id="KW-1185">Reference proteome</keyword>
<dbReference type="Proteomes" id="UP001219037">
    <property type="component" value="Chromosome"/>
</dbReference>
<keyword evidence="1" id="KW-0472">Membrane</keyword>
<keyword evidence="1" id="KW-0812">Transmembrane</keyword>
<gene>
    <name evidence="2" type="ORF">P8192_03905</name>
</gene>
<evidence type="ECO:0000256" key="1">
    <source>
        <dbReference type="SAM" id="Phobius"/>
    </source>
</evidence>
<evidence type="ECO:0000313" key="2">
    <source>
        <dbReference type="EMBL" id="WFP17268.1"/>
    </source>
</evidence>
<proteinExistence type="predicted"/>
<dbReference type="EMBL" id="CP121252">
    <property type="protein sequence ID" value="WFP17268.1"/>
    <property type="molecule type" value="Genomic_DNA"/>
</dbReference>
<protein>
    <submittedName>
        <fullName evidence="2">Uncharacterized protein</fullName>
    </submittedName>
</protein>
<name>A0ABY8H9G5_9MICC</name>
<keyword evidence="1" id="KW-1133">Transmembrane helix</keyword>
<feature type="transmembrane region" description="Helical" evidence="1">
    <location>
        <begin position="32"/>
        <end position="58"/>
    </location>
</feature>
<evidence type="ECO:0000313" key="3">
    <source>
        <dbReference type="Proteomes" id="UP001219037"/>
    </source>
</evidence>
<sequence>MTTPTAPRHTTTPSAPLMAAPSVAPVPLGLQVLLWVGVVMTLASFVATVALLVVYFVGTAQLPALFWLALFAFPIGFTLILLYLVIAALRRRRQA</sequence>
<dbReference type="RefSeq" id="WP_278158650.1">
    <property type="nucleotide sequence ID" value="NZ_CP121252.1"/>
</dbReference>
<feature type="transmembrane region" description="Helical" evidence="1">
    <location>
        <begin position="64"/>
        <end position="89"/>
    </location>
</feature>
<reference evidence="2 3" key="1">
    <citation type="submission" date="2023-04" db="EMBL/GenBank/DDBJ databases">
        <title>Funneling lignin-derived compounds into biodiesel using alkali-halophilic Citricoccus sp. P2.</title>
        <authorList>
            <person name="Luo C.-B."/>
        </authorList>
    </citation>
    <scope>NUCLEOTIDE SEQUENCE [LARGE SCALE GENOMIC DNA]</scope>
    <source>
        <strain evidence="2 3">P2</strain>
    </source>
</reference>
<accession>A0ABY8H9G5</accession>